<dbReference type="InterPro" id="IPR006311">
    <property type="entry name" value="TAT_signal"/>
</dbReference>
<dbReference type="PANTHER" id="PTHR11592">
    <property type="entry name" value="GLUTATHIONE PEROXIDASE"/>
    <property type="match status" value="1"/>
</dbReference>
<name>B8BX72_THAPS</name>
<dbReference type="OMA" id="NFKEEWR"/>
<dbReference type="eggNOG" id="KOG1651">
    <property type="taxonomic scope" value="Eukaryota"/>
</dbReference>
<evidence type="ECO:0000256" key="2">
    <source>
        <dbReference type="ARBA" id="ARBA00022559"/>
    </source>
</evidence>
<dbReference type="Gene3D" id="3.40.30.10">
    <property type="entry name" value="Glutaredoxin"/>
    <property type="match status" value="1"/>
</dbReference>
<proteinExistence type="inferred from homology"/>
<dbReference type="RefSeq" id="XP_002288720.1">
    <property type="nucleotide sequence ID" value="XM_002288684.1"/>
</dbReference>
<accession>B8BX72</accession>
<comment type="similarity">
    <text evidence="1">Belongs to the glutathione peroxidase family.</text>
</comment>
<reference evidence="5 6" key="1">
    <citation type="journal article" date="2004" name="Science">
        <title>The genome of the diatom Thalassiosira pseudonana: ecology, evolution, and metabolism.</title>
        <authorList>
            <person name="Armbrust E.V."/>
            <person name="Berges J.A."/>
            <person name="Bowler C."/>
            <person name="Green B.R."/>
            <person name="Martinez D."/>
            <person name="Putnam N.H."/>
            <person name="Zhou S."/>
            <person name="Allen A.E."/>
            <person name="Apt K.E."/>
            <person name="Bechner M."/>
            <person name="Brzezinski M.A."/>
            <person name="Chaal B.K."/>
            <person name="Chiovitti A."/>
            <person name="Davis A.K."/>
            <person name="Demarest M.S."/>
            <person name="Detter J.C."/>
            <person name="Glavina T."/>
            <person name="Goodstein D."/>
            <person name="Hadi M.Z."/>
            <person name="Hellsten U."/>
            <person name="Hildebrand M."/>
            <person name="Jenkins B.D."/>
            <person name="Jurka J."/>
            <person name="Kapitonov V.V."/>
            <person name="Kroger N."/>
            <person name="Lau W.W."/>
            <person name="Lane T.W."/>
            <person name="Larimer F.W."/>
            <person name="Lippmeier J.C."/>
            <person name="Lucas S."/>
            <person name="Medina M."/>
            <person name="Montsant A."/>
            <person name="Obornik M."/>
            <person name="Parker M.S."/>
            <person name="Palenik B."/>
            <person name="Pazour G.J."/>
            <person name="Richardson P.M."/>
            <person name="Rynearson T.A."/>
            <person name="Saito M.A."/>
            <person name="Schwartz D.C."/>
            <person name="Thamatrakoln K."/>
            <person name="Valentin K."/>
            <person name="Vardi A."/>
            <person name="Wilkerson F.P."/>
            <person name="Rokhsar D.S."/>
        </authorList>
    </citation>
    <scope>NUCLEOTIDE SEQUENCE [LARGE SCALE GENOMIC DNA]</scope>
    <source>
        <strain evidence="5 6">CCMP1335</strain>
    </source>
</reference>
<feature type="signal peptide" evidence="4">
    <location>
        <begin position="1"/>
        <end position="22"/>
    </location>
</feature>
<gene>
    <name evidence="5" type="ORF">THAPSDRAFT_3233</name>
</gene>
<evidence type="ECO:0000256" key="4">
    <source>
        <dbReference type="SAM" id="SignalP"/>
    </source>
</evidence>
<protein>
    <recommendedName>
        <fullName evidence="7">TPM domain-containing protein</fullName>
    </recommendedName>
</protein>
<evidence type="ECO:0008006" key="7">
    <source>
        <dbReference type="Google" id="ProtNLM"/>
    </source>
</evidence>
<dbReference type="Proteomes" id="UP000001449">
    <property type="component" value="Chromosome 3"/>
</dbReference>
<dbReference type="PaxDb" id="35128-Thaps3233"/>
<keyword evidence="6" id="KW-1185">Reference proteome</keyword>
<keyword evidence="4" id="KW-0732">Signal</keyword>
<dbReference type="SUPFAM" id="SSF52833">
    <property type="entry name" value="Thioredoxin-like"/>
    <property type="match status" value="1"/>
</dbReference>
<evidence type="ECO:0000313" key="6">
    <source>
        <dbReference type="Proteomes" id="UP000001449"/>
    </source>
</evidence>
<dbReference type="STRING" id="35128.B8BX72"/>
<evidence type="ECO:0000313" key="5">
    <source>
        <dbReference type="EMBL" id="EED94156.1"/>
    </source>
</evidence>
<dbReference type="GO" id="GO:0006979">
    <property type="term" value="P:response to oxidative stress"/>
    <property type="evidence" value="ECO:0007669"/>
    <property type="project" value="InterPro"/>
</dbReference>
<dbReference type="PROSITE" id="PS51355">
    <property type="entry name" value="GLUTATHIONE_PEROXID_3"/>
    <property type="match status" value="1"/>
</dbReference>
<organism evidence="5 6">
    <name type="scientific">Thalassiosira pseudonana</name>
    <name type="common">Marine diatom</name>
    <name type="synonym">Cyclotella nana</name>
    <dbReference type="NCBI Taxonomy" id="35128"/>
    <lineage>
        <taxon>Eukaryota</taxon>
        <taxon>Sar</taxon>
        <taxon>Stramenopiles</taxon>
        <taxon>Ochrophyta</taxon>
        <taxon>Bacillariophyta</taxon>
        <taxon>Coscinodiscophyceae</taxon>
        <taxon>Thalassiosirophycidae</taxon>
        <taxon>Thalassiosirales</taxon>
        <taxon>Thalassiosiraceae</taxon>
        <taxon>Thalassiosira</taxon>
    </lineage>
</organism>
<dbReference type="InParanoid" id="B8BX72"/>
<dbReference type="HOGENOM" id="CLU_791076_0_0_1"/>
<dbReference type="PROSITE" id="PS51318">
    <property type="entry name" value="TAT"/>
    <property type="match status" value="1"/>
</dbReference>
<dbReference type="AlphaFoldDB" id="B8BX72"/>
<feature type="chain" id="PRO_5002869109" description="TPM domain-containing protein" evidence="4">
    <location>
        <begin position="23"/>
        <end position="351"/>
    </location>
</feature>
<evidence type="ECO:0000256" key="3">
    <source>
        <dbReference type="ARBA" id="ARBA00023002"/>
    </source>
</evidence>
<reference evidence="5 6" key="2">
    <citation type="journal article" date="2008" name="Nature">
        <title>The Phaeodactylum genome reveals the evolutionary history of diatom genomes.</title>
        <authorList>
            <person name="Bowler C."/>
            <person name="Allen A.E."/>
            <person name="Badger J.H."/>
            <person name="Grimwood J."/>
            <person name="Jabbari K."/>
            <person name="Kuo A."/>
            <person name="Maheswari U."/>
            <person name="Martens C."/>
            <person name="Maumus F."/>
            <person name="Otillar R.P."/>
            <person name="Rayko E."/>
            <person name="Salamov A."/>
            <person name="Vandepoele K."/>
            <person name="Beszteri B."/>
            <person name="Gruber A."/>
            <person name="Heijde M."/>
            <person name="Katinka M."/>
            <person name="Mock T."/>
            <person name="Valentin K."/>
            <person name="Verret F."/>
            <person name="Berges J.A."/>
            <person name="Brownlee C."/>
            <person name="Cadoret J.P."/>
            <person name="Chiovitti A."/>
            <person name="Choi C.J."/>
            <person name="Coesel S."/>
            <person name="De Martino A."/>
            <person name="Detter J.C."/>
            <person name="Durkin C."/>
            <person name="Falciatore A."/>
            <person name="Fournet J."/>
            <person name="Haruta M."/>
            <person name="Huysman M.J."/>
            <person name="Jenkins B.D."/>
            <person name="Jiroutova K."/>
            <person name="Jorgensen R.E."/>
            <person name="Joubert Y."/>
            <person name="Kaplan A."/>
            <person name="Kroger N."/>
            <person name="Kroth P.G."/>
            <person name="La Roche J."/>
            <person name="Lindquist E."/>
            <person name="Lommer M."/>
            <person name="Martin-Jezequel V."/>
            <person name="Lopez P.J."/>
            <person name="Lucas S."/>
            <person name="Mangogna M."/>
            <person name="McGinnis K."/>
            <person name="Medlin L.K."/>
            <person name="Montsant A."/>
            <person name="Oudot-Le Secq M.P."/>
            <person name="Napoli C."/>
            <person name="Obornik M."/>
            <person name="Parker M.S."/>
            <person name="Petit J.L."/>
            <person name="Porcel B.M."/>
            <person name="Poulsen N."/>
            <person name="Robison M."/>
            <person name="Rychlewski L."/>
            <person name="Rynearson T.A."/>
            <person name="Schmutz J."/>
            <person name="Shapiro H."/>
            <person name="Siaut M."/>
            <person name="Stanley M."/>
            <person name="Sussman M.R."/>
            <person name="Taylor A.R."/>
            <person name="Vardi A."/>
            <person name="von Dassow P."/>
            <person name="Vyverman W."/>
            <person name="Willis A."/>
            <person name="Wyrwicz L.S."/>
            <person name="Rokhsar D.S."/>
            <person name="Weissenbach J."/>
            <person name="Armbrust E.V."/>
            <person name="Green B.R."/>
            <person name="Van de Peer Y."/>
            <person name="Grigoriev I.V."/>
        </authorList>
    </citation>
    <scope>NUCLEOTIDE SEQUENCE [LARGE SCALE GENOMIC DNA]</scope>
    <source>
        <strain evidence="5 6">CCMP1335</strain>
    </source>
</reference>
<dbReference type="GO" id="GO:0004601">
    <property type="term" value="F:peroxidase activity"/>
    <property type="evidence" value="ECO:0000318"/>
    <property type="project" value="GO_Central"/>
</dbReference>
<sequence length="351" mass="38153">MVPRISATLAALLLATASSTFAFTTPLQRVSNTKVSSLSAHNNLNNEANSSNIDNAATNRRAFLSTTAATATASSLLLLTNAPPPANADEDSFESIAARAARVSQEVSEAEKSAAIAQEAADERRKELAKQIKDDPRTIYDFKLPIGGVEKSVGELVGQEFESENGLGEKVKAILVVNIKQDDPIARKNIPELIALASKFGKNGEFAVIVSPTDQGYYEPDTSALIRLKMASEYGYGSTPGTILTDKVNLLGSGALPFWRWIEGSCRTPAGLGKIQANFEKFLVDGRTGKAIRRYPRKYQPYDIADDIAAVVQGRPLPPAQMNFKEEWRTAAKEAEADTYRFQKGLNYFDQ</sequence>
<evidence type="ECO:0000256" key="1">
    <source>
        <dbReference type="ARBA" id="ARBA00006926"/>
    </source>
</evidence>
<keyword evidence="2" id="KW-0575">Peroxidase</keyword>
<dbReference type="PANTHER" id="PTHR11592:SF78">
    <property type="entry name" value="GLUTATHIONE PEROXIDASE"/>
    <property type="match status" value="1"/>
</dbReference>
<dbReference type="EMBL" id="CM000640">
    <property type="protein sequence ID" value="EED94156.1"/>
    <property type="molecule type" value="Genomic_DNA"/>
</dbReference>
<dbReference type="KEGG" id="tps:THAPSDRAFT_3233"/>
<dbReference type="GeneID" id="7441772"/>
<dbReference type="InterPro" id="IPR036249">
    <property type="entry name" value="Thioredoxin-like_sf"/>
</dbReference>
<dbReference type="InterPro" id="IPR000889">
    <property type="entry name" value="Glutathione_peroxidase"/>
</dbReference>
<keyword evidence="3" id="KW-0560">Oxidoreductase</keyword>